<organism evidence="1 2">
    <name type="scientific">Salibacterium lacus</name>
    <dbReference type="NCBI Taxonomy" id="1898109"/>
    <lineage>
        <taxon>Bacteria</taxon>
        <taxon>Bacillati</taxon>
        <taxon>Bacillota</taxon>
        <taxon>Bacilli</taxon>
        <taxon>Bacillales</taxon>
        <taxon>Bacillaceae</taxon>
    </lineage>
</organism>
<accession>A0ABW5SXA2</accession>
<evidence type="ECO:0008006" key="3">
    <source>
        <dbReference type="Google" id="ProtNLM"/>
    </source>
</evidence>
<dbReference type="Proteomes" id="UP001597520">
    <property type="component" value="Unassembled WGS sequence"/>
</dbReference>
<dbReference type="EMBL" id="JBHUML010000002">
    <property type="protein sequence ID" value="MFD2704085.1"/>
    <property type="molecule type" value="Genomic_DNA"/>
</dbReference>
<proteinExistence type="predicted"/>
<dbReference type="RefSeq" id="WP_380711381.1">
    <property type="nucleotide sequence ID" value="NZ_JBHUML010000002.1"/>
</dbReference>
<name>A0ABW5SXA2_9BACI</name>
<keyword evidence="2" id="KW-1185">Reference proteome</keyword>
<protein>
    <recommendedName>
        <fullName evidence="3">Phage tail protein</fullName>
    </recommendedName>
</protein>
<reference evidence="2" key="1">
    <citation type="journal article" date="2019" name="Int. J. Syst. Evol. Microbiol.">
        <title>The Global Catalogue of Microorganisms (GCM) 10K type strain sequencing project: providing services to taxonomists for standard genome sequencing and annotation.</title>
        <authorList>
            <consortium name="The Broad Institute Genomics Platform"/>
            <consortium name="The Broad Institute Genome Sequencing Center for Infectious Disease"/>
            <person name="Wu L."/>
            <person name="Ma J."/>
        </authorList>
    </citation>
    <scope>NUCLEOTIDE SEQUENCE [LARGE SCALE GENOMIC DNA]</scope>
    <source>
        <strain evidence="2">KCTC 33792</strain>
    </source>
</reference>
<evidence type="ECO:0000313" key="2">
    <source>
        <dbReference type="Proteomes" id="UP001597520"/>
    </source>
</evidence>
<comment type="caution">
    <text evidence="1">The sequence shown here is derived from an EMBL/GenBank/DDBJ whole genome shotgun (WGS) entry which is preliminary data.</text>
</comment>
<gene>
    <name evidence="1" type="ORF">ACFSUB_01290</name>
</gene>
<sequence>MTEITLGGEKRQLRFSHIAMKSMEEHYNMGLARVFKEVDMESIDNMAVMIWACLRRFDKSVSMDDVEIWLDDSIENGETSYEEIGEKIQEVFQNSMLVKQATPESEDKSKNKTGA</sequence>
<evidence type="ECO:0000313" key="1">
    <source>
        <dbReference type="EMBL" id="MFD2704085.1"/>
    </source>
</evidence>